<reference evidence="2 3" key="1">
    <citation type="submission" date="2014-07" db="EMBL/GenBank/DDBJ databases">
        <title>Draft Genome Sequence of Gephyronic Acid Producer, Cystobacter violaceus Strain Cb vi76.</title>
        <authorList>
            <person name="Stevens D.C."/>
            <person name="Young J."/>
            <person name="Carmichael R."/>
            <person name="Tan J."/>
            <person name="Taylor R.E."/>
        </authorList>
    </citation>
    <scope>NUCLEOTIDE SEQUENCE [LARGE SCALE GENOMIC DNA]</scope>
    <source>
        <strain evidence="2 3">Cb vi76</strain>
    </source>
</reference>
<name>A0A084SYR3_9BACT</name>
<sequence length="536" mass="56570">MLRRASPWLLLVLLVFAGCSRCGDKQGTQGVKTNNPARFLPRGAQAALVVPDLGTFGERLARFQKLKLANFVAQLQNASSAEAYVSAIMRQVGVDLRSRAAMEAAGIAPGRGAGAALLGGNQAFSVLGVKDEKTLRETFSKLARDRLGASQTAEQKVAGGTLVTFTRPGSQQPALGLLFTGDYALLGAGAMVSQLSGYATLPVEKSLVEEPLLNASLERLPAERDFYAFLPGGTGFLIPPGTTQAVTLAGSLGERAVTLRLDTPWPDTQASLAALVPQQATDLSGYLPEDSFLVARYRGDPAQLGGVWPYLVGPYVTRAVQESGFDLKGEVLDKLKPGLVAGVSLAPTAQLGAGVPSLDLRRTNPFRFVHMVVVGEGKDPAALASTLEKVPPIAQRFGAEVKPTDVGGQRVYLTSYRQGEGAHFASVGDKVVLAAPQSRLETALTRLKGPAATSPVAEDLRPALQEPVLGAVLDLRRLAEAVKALPSEAWGIGGFAIKATTVRWLDATDDLRAVTLGLSEKEKALQAELTLWLAPH</sequence>
<dbReference type="PROSITE" id="PS51257">
    <property type="entry name" value="PROKAR_LIPOPROTEIN"/>
    <property type="match status" value="1"/>
</dbReference>
<evidence type="ECO:0000313" key="3">
    <source>
        <dbReference type="Proteomes" id="UP000028547"/>
    </source>
</evidence>
<accession>A0A084SYR3</accession>
<evidence type="ECO:0008006" key="4">
    <source>
        <dbReference type="Google" id="ProtNLM"/>
    </source>
</evidence>
<dbReference type="AlphaFoldDB" id="A0A084SYR3"/>
<evidence type="ECO:0000256" key="1">
    <source>
        <dbReference type="SAM" id="SignalP"/>
    </source>
</evidence>
<proteinExistence type="predicted"/>
<feature type="signal peptide" evidence="1">
    <location>
        <begin position="1"/>
        <end position="17"/>
    </location>
</feature>
<dbReference type="RefSeq" id="WP_043391831.1">
    <property type="nucleotide sequence ID" value="NZ_JPMI01000046.1"/>
</dbReference>
<keyword evidence="1" id="KW-0732">Signal</keyword>
<evidence type="ECO:0000313" key="2">
    <source>
        <dbReference type="EMBL" id="KFA93598.1"/>
    </source>
</evidence>
<gene>
    <name evidence="2" type="ORF">Q664_08375</name>
</gene>
<feature type="chain" id="PRO_5001782022" description="Lipoprotein" evidence="1">
    <location>
        <begin position="18"/>
        <end position="536"/>
    </location>
</feature>
<dbReference type="EMBL" id="JPMI01000046">
    <property type="protein sequence ID" value="KFA93598.1"/>
    <property type="molecule type" value="Genomic_DNA"/>
</dbReference>
<protein>
    <recommendedName>
        <fullName evidence="4">Lipoprotein</fullName>
    </recommendedName>
</protein>
<dbReference type="Proteomes" id="UP000028547">
    <property type="component" value="Unassembled WGS sequence"/>
</dbReference>
<organism evidence="2 3">
    <name type="scientific">Archangium violaceum Cb vi76</name>
    <dbReference type="NCBI Taxonomy" id="1406225"/>
    <lineage>
        <taxon>Bacteria</taxon>
        <taxon>Pseudomonadati</taxon>
        <taxon>Myxococcota</taxon>
        <taxon>Myxococcia</taxon>
        <taxon>Myxococcales</taxon>
        <taxon>Cystobacterineae</taxon>
        <taxon>Archangiaceae</taxon>
        <taxon>Archangium</taxon>
    </lineage>
</organism>
<comment type="caution">
    <text evidence="2">The sequence shown here is derived from an EMBL/GenBank/DDBJ whole genome shotgun (WGS) entry which is preliminary data.</text>
</comment>